<evidence type="ECO:0000256" key="2">
    <source>
        <dbReference type="ARBA" id="ARBA00022448"/>
    </source>
</evidence>
<evidence type="ECO:0000256" key="3">
    <source>
        <dbReference type="ARBA" id="ARBA00022729"/>
    </source>
</evidence>
<name>A0A4Y3WWJ1_9PSEU</name>
<proteinExistence type="inferred from homology"/>
<dbReference type="PANTHER" id="PTHR43649">
    <property type="entry name" value="ARABINOSE-BINDING PROTEIN-RELATED"/>
    <property type="match status" value="1"/>
</dbReference>
<gene>
    <name evidence="4" type="ORF">PHY01_47430</name>
</gene>
<comment type="caution">
    <text evidence="4">The sequence shown here is derived from an EMBL/GenBank/DDBJ whole genome shotgun (WGS) entry which is preliminary data.</text>
</comment>
<dbReference type="SUPFAM" id="SSF53850">
    <property type="entry name" value="Periplasmic binding protein-like II"/>
    <property type="match status" value="1"/>
</dbReference>
<dbReference type="CDD" id="cd14750">
    <property type="entry name" value="PBP2_TMBP"/>
    <property type="match status" value="1"/>
</dbReference>
<dbReference type="PANTHER" id="PTHR43649:SF34">
    <property type="entry name" value="ABC TRANSPORTER PERIPLASMIC-BINDING PROTEIN YCJN-RELATED"/>
    <property type="match status" value="1"/>
</dbReference>
<reference evidence="4 5" key="1">
    <citation type="submission" date="2019-06" db="EMBL/GenBank/DDBJ databases">
        <title>Whole genome shotgun sequence of Pseudonocardia hydrocarbonoxydans NBRC 14498.</title>
        <authorList>
            <person name="Hosoyama A."/>
            <person name="Uohara A."/>
            <person name="Ohji S."/>
            <person name="Ichikawa N."/>
        </authorList>
    </citation>
    <scope>NUCLEOTIDE SEQUENCE [LARGE SCALE GENOMIC DNA]</scope>
    <source>
        <strain evidence="4 5">NBRC 14498</strain>
    </source>
</reference>
<dbReference type="InterPro" id="IPR050490">
    <property type="entry name" value="Bact_solute-bd_prot1"/>
</dbReference>
<sequence length="421" mass="44391">MTAIAALVLTACGGGGGGGGGAASTALEGVGPITLVQGKDTSGFLQEILDDWNAQNPDQTVTLIELPESADAQRQQMIQNAQAQSDAYDVLSVDNVWTAEFAANRYIVELPEDQFPVADMLPPVIDSARYLDRLYAVPSESDGGLLYYRTDLLEGAGITEPPTTWAELGEACAAVAATPAGAGVACYAGQFEKYEGLTVNFAEAVNGAGGVITDDEGNPNVNTPEAQAGLDFLVNGFSTGQIPAEAITYKEEEGRRAFMEGRLLFHRQWPYQYSLANATDGSSQVAGLFAVAPLPGLDGPGVSSLGGHALGISTYAKNKATALEFIKFYTSKEQSQLYLELGSKAPIYTSIYDDASLQAEFPYLPVLKDSILSAVPRPKVVRYGDATLAIQDAAYGALTGTVTSEEALNQLQTELEALTTN</sequence>
<organism evidence="4 5">
    <name type="scientific">Pseudonocardia hydrocarbonoxydans</name>
    <dbReference type="NCBI Taxonomy" id="76726"/>
    <lineage>
        <taxon>Bacteria</taxon>
        <taxon>Bacillati</taxon>
        <taxon>Actinomycetota</taxon>
        <taxon>Actinomycetes</taxon>
        <taxon>Pseudonocardiales</taxon>
        <taxon>Pseudonocardiaceae</taxon>
        <taxon>Pseudonocardia</taxon>
    </lineage>
</organism>
<dbReference type="Pfam" id="PF01547">
    <property type="entry name" value="SBP_bac_1"/>
    <property type="match status" value="1"/>
</dbReference>
<keyword evidence="5" id="KW-1185">Reference proteome</keyword>
<dbReference type="InterPro" id="IPR006059">
    <property type="entry name" value="SBP"/>
</dbReference>
<dbReference type="Gene3D" id="3.40.190.10">
    <property type="entry name" value="Periplasmic binding protein-like II"/>
    <property type="match status" value="2"/>
</dbReference>
<evidence type="ECO:0000256" key="1">
    <source>
        <dbReference type="ARBA" id="ARBA00008520"/>
    </source>
</evidence>
<keyword evidence="3" id="KW-0732">Signal</keyword>
<dbReference type="RefSeq" id="WP_246086108.1">
    <property type="nucleotide sequence ID" value="NZ_BAAARZ010000029.1"/>
</dbReference>
<evidence type="ECO:0000313" key="5">
    <source>
        <dbReference type="Proteomes" id="UP000320338"/>
    </source>
</evidence>
<comment type="similarity">
    <text evidence="1">Belongs to the bacterial solute-binding protein 1 family.</text>
</comment>
<protein>
    <submittedName>
        <fullName evidence="4">ABC transporter substrate-binding protein</fullName>
    </submittedName>
</protein>
<dbReference type="Proteomes" id="UP000320338">
    <property type="component" value="Unassembled WGS sequence"/>
</dbReference>
<accession>A0A4Y3WWJ1</accession>
<evidence type="ECO:0000313" key="4">
    <source>
        <dbReference type="EMBL" id="GEC22460.1"/>
    </source>
</evidence>
<keyword evidence="2" id="KW-0813">Transport</keyword>
<dbReference type="EMBL" id="BJNG01000045">
    <property type="protein sequence ID" value="GEC22460.1"/>
    <property type="molecule type" value="Genomic_DNA"/>
</dbReference>
<dbReference type="AlphaFoldDB" id="A0A4Y3WWJ1"/>